<name>A0ABU3H8E8_9BACL</name>
<dbReference type="RefSeq" id="WP_025701461.1">
    <property type="nucleotide sequence ID" value="NZ_JAUSUY010000008.1"/>
</dbReference>
<dbReference type="EMBL" id="JAUSUY010000008">
    <property type="protein sequence ID" value="MDT3426736.1"/>
    <property type="molecule type" value="Genomic_DNA"/>
</dbReference>
<dbReference type="Proteomes" id="UP001248709">
    <property type="component" value="Unassembled WGS sequence"/>
</dbReference>
<comment type="caution">
    <text evidence="1">The sequence shown here is derived from an EMBL/GenBank/DDBJ whole genome shotgun (WGS) entry which is preliminary data.</text>
</comment>
<sequence length="252" mass="28436">MDTSCGAAANSASRLPKFHDYIVERALLDMAETNGGGNGLPLWRQQVQYAVGHTLNDYYSLTPGVRAQTPVQFLLERRWPPGFRSFSSMMHYWHVKNRICDTLVRLVGSSHEREVPFMLYEQWHVPVPELQMDLSIIFQLVWHSGGRGGSLNVQKFMVCGNADVARGFIHMANVFCRKTYGAPPESVEIHFLMEGERRRYDGNMYSLEASLDYLRLLSVLSGERGWGSGGCTSNGESRSAAGEDTWARHLLM</sequence>
<evidence type="ECO:0000313" key="1">
    <source>
        <dbReference type="EMBL" id="MDT3426736.1"/>
    </source>
</evidence>
<gene>
    <name evidence="1" type="ORF">J2Z22_002270</name>
</gene>
<organism evidence="1 2">
    <name type="scientific">Paenibacillus forsythiae</name>
    <dbReference type="NCBI Taxonomy" id="365616"/>
    <lineage>
        <taxon>Bacteria</taxon>
        <taxon>Bacillati</taxon>
        <taxon>Bacillota</taxon>
        <taxon>Bacilli</taxon>
        <taxon>Bacillales</taxon>
        <taxon>Paenibacillaceae</taxon>
        <taxon>Paenibacillus</taxon>
    </lineage>
</organism>
<reference evidence="1 2" key="1">
    <citation type="submission" date="2023-07" db="EMBL/GenBank/DDBJ databases">
        <title>Genomic Encyclopedia of Type Strains, Phase IV (KMG-IV): sequencing the most valuable type-strain genomes for metagenomic binning, comparative biology and taxonomic classification.</title>
        <authorList>
            <person name="Goeker M."/>
        </authorList>
    </citation>
    <scope>NUCLEOTIDE SEQUENCE [LARGE SCALE GENOMIC DNA]</scope>
    <source>
        <strain evidence="1 2">T98</strain>
    </source>
</reference>
<evidence type="ECO:0000313" key="2">
    <source>
        <dbReference type="Proteomes" id="UP001248709"/>
    </source>
</evidence>
<proteinExistence type="predicted"/>
<protein>
    <submittedName>
        <fullName evidence="1">Uncharacterized protein</fullName>
    </submittedName>
</protein>
<keyword evidence="2" id="KW-1185">Reference proteome</keyword>
<accession>A0ABU3H8E8</accession>